<evidence type="ECO:0000313" key="3">
    <source>
        <dbReference type="Proteomes" id="UP001054252"/>
    </source>
</evidence>
<gene>
    <name evidence="2" type="ORF">SLEP1_g20616</name>
</gene>
<reference evidence="2 3" key="1">
    <citation type="journal article" date="2021" name="Commun. Biol.">
        <title>The genome of Shorea leprosula (Dipterocarpaceae) highlights the ecological relevance of drought in aseasonal tropical rainforests.</title>
        <authorList>
            <person name="Ng K.K.S."/>
            <person name="Kobayashi M.J."/>
            <person name="Fawcett J.A."/>
            <person name="Hatakeyama M."/>
            <person name="Paape T."/>
            <person name="Ng C.H."/>
            <person name="Ang C.C."/>
            <person name="Tnah L.H."/>
            <person name="Lee C.T."/>
            <person name="Nishiyama T."/>
            <person name="Sese J."/>
            <person name="O'Brien M.J."/>
            <person name="Copetti D."/>
            <person name="Mohd Noor M.I."/>
            <person name="Ong R.C."/>
            <person name="Putra M."/>
            <person name="Sireger I.Z."/>
            <person name="Indrioko S."/>
            <person name="Kosugi Y."/>
            <person name="Izuno A."/>
            <person name="Isagi Y."/>
            <person name="Lee S.L."/>
            <person name="Shimizu K.K."/>
        </authorList>
    </citation>
    <scope>NUCLEOTIDE SEQUENCE [LARGE SCALE GENOMIC DNA]</scope>
    <source>
        <strain evidence="2">214</strain>
    </source>
</reference>
<dbReference type="AlphaFoldDB" id="A0AAV5JCG8"/>
<feature type="region of interest" description="Disordered" evidence="1">
    <location>
        <begin position="1"/>
        <end position="49"/>
    </location>
</feature>
<sequence length="211" mass="23427">MDFSPSLTGPAQMLQKQSDDDSLAAKNHPSSGRTLSFSSSSSFSSCSSHGSSYYLDDSPFSPSTPLHFSGVPFSWEHMPGIPKKHQHHKKNESIKLFPLVPPPATASTLKKYNSEDPTSRKKNLGEASFRKDPFFAALVKCSKDQDDQESGNLWTGAKLSRSLSDRFGFINLYTSCKSTCDVTESIAYLPKSRRAPSYTYGIISHHRSRYM</sequence>
<feature type="compositionally biased region" description="Low complexity" evidence="1">
    <location>
        <begin position="30"/>
        <end position="49"/>
    </location>
</feature>
<accession>A0AAV5JCG8</accession>
<proteinExistence type="predicted"/>
<comment type="caution">
    <text evidence="2">The sequence shown here is derived from an EMBL/GenBank/DDBJ whole genome shotgun (WGS) entry which is preliminary data.</text>
</comment>
<evidence type="ECO:0000313" key="2">
    <source>
        <dbReference type="EMBL" id="GKV09067.1"/>
    </source>
</evidence>
<organism evidence="2 3">
    <name type="scientific">Rubroshorea leprosula</name>
    <dbReference type="NCBI Taxonomy" id="152421"/>
    <lineage>
        <taxon>Eukaryota</taxon>
        <taxon>Viridiplantae</taxon>
        <taxon>Streptophyta</taxon>
        <taxon>Embryophyta</taxon>
        <taxon>Tracheophyta</taxon>
        <taxon>Spermatophyta</taxon>
        <taxon>Magnoliopsida</taxon>
        <taxon>eudicotyledons</taxon>
        <taxon>Gunneridae</taxon>
        <taxon>Pentapetalae</taxon>
        <taxon>rosids</taxon>
        <taxon>malvids</taxon>
        <taxon>Malvales</taxon>
        <taxon>Dipterocarpaceae</taxon>
        <taxon>Rubroshorea</taxon>
    </lineage>
</organism>
<protein>
    <submittedName>
        <fullName evidence="2">Uncharacterized protein</fullName>
    </submittedName>
</protein>
<evidence type="ECO:0000256" key="1">
    <source>
        <dbReference type="SAM" id="MobiDB-lite"/>
    </source>
</evidence>
<dbReference type="EMBL" id="BPVZ01000030">
    <property type="protein sequence ID" value="GKV09067.1"/>
    <property type="molecule type" value="Genomic_DNA"/>
</dbReference>
<keyword evidence="3" id="KW-1185">Reference proteome</keyword>
<dbReference type="Proteomes" id="UP001054252">
    <property type="component" value="Unassembled WGS sequence"/>
</dbReference>
<name>A0AAV5JCG8_9ROSI</name>
<dbReference type="PANTHER" id="PTHR33696:SF1">
    <property type="entry name" value="T22J18.15"/>
    <property type="match status" value="1"/>
</dbReference>
<dbReference type="PANTHER" id="PTHR33696">
    <property type="entry name" value="T22J18.15-RELATED"/>
    <property type="match status" value="1"/>
</dbReference>